<comment type="similarity">
    <text evidence="1 5">Belongs to the geminiviridae replication enhancer protein family.</text>
</comment>
<gene>
    <name evidence="6" type="primary">AC3</name>
</gene>
<dbReference type="GO" id="GO:0016032">
    <property type="term" value="P:viral process"/>
    <property type="evidence" value="ECO:0007669"/>
    <property type="project" value="InterPro"/>
</dbReference>
<dbReference type="PRINTS" id="PR00231">
    <property type="entry name" value="GEMCOATAL3"/>
</dbReference>
<dbReference type="Pfam" id="PF01407">
    <property type="entry name" value="Gemini_AL3"/>
    <property type="match status" value="1"/>
</dbReference>
<proteinExistence type="inferred from homology"/>
<protein>
    <recommendedName>
        <fullName evidence="5">Replication enhancer</fullName>
        <shortName evidence="5">REn</shortName>
    </recommendedName>
</protein>
<evidence type="ECO:0000256" key="1">
    <source>
        <dbReference type="ARBA" id="ARBA00009424"/>
    </source>
</evidence>
<dbReference type="InterPro" id="IPR000657">
    <property type="entry name" value="Gemini_AL3"/>
</dbReference>
<comment type="subunit">
    <text evidence="4 5">Homooligomer. Interacts with the replication-associated protein (REP). Interacts with host proliferating cell nuclear antigen (PCNA). Interacts with host retinoblastoma-related protein 1 (RBR1), and may thereby deregulate the host cell cycle. Oligomerization and interaction with PCNA are necessary for optimal replication enhancement.</text>
</comment>
<evidence type="ECO:0000256" key="2">
    <source>
        <dbReference type="ARBA" id="ARBA00022581"/>
    </source>
</evidence>
<accession>A0A0C5B184</accession>
<organism evidence="6">
    <name type="scientific">Asystasia mosaic Madagascar virus</name>
    <dbReference type="NCBI Taxonomy" id="1611435"/>
    <lineage>
        <taxon>Viruses</taxon>
        <taxon>Monodnaviria</taxon>
        <taxon>Shotokuvirae</taxon>
        <taxon>Cressdnaviricota</taxon>
        <taxon>Repensiviricetes</taxon>
        <taxon>Geplafuvirales</taxon>
        <taxon>Geminiviridae</taxon>
        <taxon>Begomovirus</taxon>
        <taxon>Begomovirus asystasiae</taxon>
    </lineage>
</organism>
<evidence type="ECO:0000256" key="5">
    <source>
        <dbReference type="RuleBase" id="RU363029"/>
    </source>
</evidence>
<evidence type="ECO:0000256" key="4">
    <source>
        <dbReference type="ARBA" id="ARBA00025955"/>
    </source>
</evidence>
<evidence type="ECO:0000313" key="6">
    <source>
        <dbReference type="EMBL" id="AJM13606.1"/>
    </source>
</evidence>
<name>A0A0C5B184_9GEMI</name>
<comment type="function">
    <text evidence="3">Increases viral DNA accumulation. Enhances infectivity and symptom expression.</text>
</comment>
<sequence>MFSFILSATIMDFRTGESITAAQAQSGIYFWELRNPIYITITEHIDRPFNTNHDILNIQIRFNHNLRKALGIHKCYLNFKVWTRLRSSTSRFLRIFNYNFMKRLNSLGVISINTCIRSVDYVLYNVLVGTINVEENHIIKFNLY</sequence>
<reference evidence="6" key="1">
    <citation type="submission" date="2015-01" db="EMBL/GenBank/DDBJ databases">
        <title>Asystasia mosaic Madagascar virus: a novel bipartite begomovirus infecting the weed Asystasia gangetica in Madagascar.</title>
        <authorList>
            <person name="De Bruyn A."/>
            <person name="Harimalala M."/>
            <person name="Ranomenjanahary S."/>
            <person name="Reynaud B."/>
            <person name="Lefeuvre P."/>
            <person name="Lett J.-M."/>
        </authorList>
    </citation>
    <scope>NUCLEOTIDE SEQUENCE</scope>
    <source>
        <strain evidence="6">MG147</strain>
    </source>
</reference>
<keyword evidence="2 5" id="KW-0945">Host-virus interaction</keyword>
<dbReference type="EMBL" id="KP663483">
    <property type="protein sequence ID" value="AJM13606.1"/>
    <property type="molecule type" value="Genomic_DNA"/>
</dbReference>
<evidence type="ECO:0000256" key="3">
    <source>
        <dbReference type="ARBA" id="ARBA00025603"/>
    </source>
</evidence>